<dbReference type="AlphaFoldDB" id="A0A1B7SK82"/>
<dbReference type="Pfam" id="PF00443">
    <property type="entry name" value="UCH"/>
    <property type="match status" value="1"/>
</dbReference>
<dbReference type="Gene3D" id="3.30.40.10">
    <property type="entry name" value="Zinc/RING finger domain, C3HC4 (zinc finger)"/>
    <property type="match status" value="1"/>
</dbReference>
<reference evidence="4" key="2">
    <citation type="submission" date="2021-01" db="EMBL/GenBank/DDBJ databases">
        <authorList>
            <person name="Schikora-Tamarit M.A."/>
        </authorList>
    </citation>
    <scope>NUCLEOTIDE SEQUENCE</scope>
    <source>
        <strain evidence="4">NCAIM Y.01608</strain>
    </source>
</reference>
<dbReference type="GO" id="GO:0004843">
    <property type="term" value="F:cysteine-type deubiquitinase activity"/>
    <property type="evidence" value="ECO:0007669"/>
    <property type="project" value="InterPro"/>
</dbReference>
<evidence type="ECO:0000313" key="5">
    <source>
        <dbReference type="Proteomes" id="UP000788993"/>
    </source>
</evidence>
<dbReference type="InterPro" id="IPR013083">
    <property type="entry name" value="Znf_RING/FYVE/PHD"/>
</dbReference>
<reference evidence="4" key="1">
    <citation type="journal article" date="2021" name="Open Biol.">
        <title>Shared evolutionary footprints suggest mitochondrial oxidative damage underlies multiple complex I losses in fungi.</title>
        <authorList>
            <person name="Schikora-Tamarit M.A."/>
            <person name="Marcet-Houben M."/>
            <person name="Nosek J."/>
            <person name="Gabaldon T."/>
        </authorList>
    </citation>
    <scope>NUCLEOTIDE SEQUENCE</scope>
    <source>
        <strain evidence="4">NCAIM Y.01608</strain>
    </source>
</reference>
<dbReference type="EMBL" id="JAEUBD010001540">
    <property type="protein sequence ID" value="KAH3659425.1"/>
    <property type="molecule type" value="Genomic_DNA"/>
</dbReference>
<dbReference type="PANTHER" id="PTHR21646">
    <property type="entry name" value="UBIQUITIN CARBOXYL-TERMINAL HYDROLASE"/>
    <property type="match status" value="1"/>
</dbReference>
<dbReference type="GO" id="GO:0008270">
    <property type="term" value="F:zinc ion binding"/>
    <property type="evidence" value="ECO:0007669"/>
    <property type="project" value="UniProtKB-KW"/>
</dbReference>
<keyword evidence="1" id="KW-0479">Metal-binding</keyword>
<evidence type="ECO:0000256" key="2">
    <source>
        <dbReference type="ARBA" id="ARBA00022771"/>
    </source>
</evidence>
<evidence type="ECO:0000256" key="3">
    <source>
        <dbReference type="ARBA" id="ARBA00022833"/>
    </source>
</evidence>
<dbReference type="SUPFAM" id="SSF57850">
    <property type="entry name" value="RING/U-box"/>
    <property type="match status" value="1"/>
</dbReference>
<dbReference type="InterPro" id="IPR028889">
    <property type="entry name" value="USP"/>
</dbReference>
<dbReference type="Proteomes" id="UP000788993">
    <property type="component" value="Unassembled WGS sequence"/>
</dbReference>
<dbReference type="OrthoDB" id="10263353at2759"/>
<dbReference type="PROSITE" id="PS50271">
    <property type="entry name" value="ZF_UBP"/>
    <property type="match status" value="1"/>
</dbReference>
<organism evidence="4 5">
    <name type="scientific">Ogataea polymorpha</name>
    <dbReference type="NCBI Taxonomy" id="460523"/>
    <lineage>
        <taxon>Eukaryota</taxon>
        <taxon>Fungi</taxon>
        <taxon>Dikarya</taxon>
        <taxon>Ascomycota</taxon>
        <taxon>Saccharomycotina</taxon>
        <taxon>Pichiomycetes</taxon>
        <taxon>Pichiales</taxon>
        <taxon>Pichiaceae</taxon>
        <taxon>Ogataea</taxon>
    </lineage>
</organism>
<evidence type="ECO:0000313" key="4">
    <source>
        <dbReference type="EMBL" id="KAH3659425.1"/>
    </source>
</evidence>
<evidence type="ECO:0000256" key="1">
    <source>
        <dbReference type="ARBA" id="ARBA00022723"/>
    </source>
</evidence>
<dbReference type="InterPro" id="IPR050185">
    <property type="entry name" value="Ub_carboxyl-term_hydrolase"/>
</dbReference>
<dbReference type="GO" id="GO:0016579">
    <property type="term" value="P:protein deubiquitination"/>
    <property type="evidence" value="ECO:0007669"/>
    <property type="project" value="InterPro"/>
</dbReference>
<dbReference type="Gene3D" id="3.90.70.10">
    <property type="entry name" value="Cysteine proteinases"/>
    <property type="match status" value="1"/>
</dbReference>
<dbReference type="Pfam" id="PF02148">
    <property type="entry name" value="zf-UBP"/>
    <property type="match status" value="1"/>
</dbReference>
<dbReference type="InterPro" id="IPR001394">
    <property type="entry name" value="Peptidase_C19_UCH"/>
</dbReference>
<dbReference type="RefSeq" id="XP_018211814.1">
    <property type="nucleotide sequence ID" value="XM_018357419.1"/>
</dbReference>
<dbReference type="SUPFAM" id="SSF54001">
    <property type="entry name" value="Cysteine proteinases"/>
    <property type="match status" value="1"/>
</dbReference>
<dbReference type="InterPro" id="IPR038765">
    <property type="entry name" value="Papain-like_cys_pep_sf"/>
</dbReference>
<keyword evidence="5" id="KW-1185">Reference proteome</keyword>
<gene>
    <name evidence="4" type="ORF">OGATHE_006309</name>
</gene>
<dbReference type="InterPro" id="IPR001607">
    <property type="entry name" value="Znf_UBP"/>
</dbReference>
<name>A0A1B7SK82_9ASCO</name>
<comment type="caution">
    <text evidence="4">The sequence shown here is derived from an EMBL/GenBank/DDBJ whole genome shotgun (WGS) entry which is preliminary data.</text>
</comment>
<accession>A0A1B7SK82</accession>
<sequence length="425" mass="49308">MTKRKIEDSLEADTERKKISTRDKSLYLDTINRKVLDFDYEKVCCVSLSSTNIYGCLVCNKYFRGRSMDSECFLHSINDDHHVFVNFDTLSFHILPENYQLDEQTASSLNDIRQQINPTYKDLKDIYQDTSLKRDLAGREYRPGFIGLSNFGANDYSNVILQALAHVPPLRDYLLLYPEKLHKTKLVGKLSLLVRKMYSPNLFKSHLSAHELMQFVSSSTNKRFSLHHESEPKDFLMWLLNNMHKELVSELQNNMISSIFQGKVELPSGKSKFWMLTLTLPSVTLFKDGAKLEIPQVALEDLLAAKKYKIAKAPQFLTFYIKRKDDTQKIAGVNGSNINPTVVKFNPSQLKVDTHVYKLIANVVYSSGQNENYSLEREDQAHYKIHVLDEVRNEWLEIDDLKVKPIEKDLLFLNQTYLQFWQKIA</sequence>
<keyword evidence="3" id="KW-0862">Zinc</keyword>
<keyword evidence="2" id="KW-0863">Zinc-finger</keyword>
<proteinExistence type="predicted"/>
<dbReference type="PROSITE" id="PS50235">
    <property type="entry name" value="USP_3"/>
    <property type="match status" value="1"/>
</dbReference>
<protein>
    <submittedName>
        <fullName evidence="4">Uncharacterized protein</fullName>
    </submittedName>
</protein>
<dbReference type="PANTHER" id="PTHR21646:SF16">
    <property type="entry name" value="U4_U6.U5 TRI-SNRNP-ASSOCIATED PROTEIN 2"/>
    <property type="match status" value="1"/>
</dbReference>